<organism evidence="2 3">
    <name type="scientific">Treponema parvum</name>
    <dbReference type="NCBI Taxonomy" id="138851"/>
    <lineage>
        <taxon>Bacteria</taxon>
        <taxon>Pseudomonadati</taxon>
        <taxon>Spirochaetota</taxon>
        <taxon>Spirochaetia</taxon>
        <taxon>Spirochaetales</taxon>
        <taxon>Treponemataceae</taxon>
        <taxon>Treponema</taxon>
    </lineage>
</organism>
<dbReference type="AlphaFoldDB" id="A0A975F168"/>
<name>A0A975F168_9SPIR</name>
<dbReference type="Proteomes" id="UP000671995">
    <property type="component" value="Chromosome"/>
</dbReference>
<dbReference type="PANTHER" id="PTHR33886:SF8">
    <property type="entry name" value="UNSATURATED RHAMNOGALACTURONAN HYDROLASE (EUROFUNG)"/>
    <property type="match status" value="1"/>
</dbReference>
<reference evidence="2" key="2">
    <citation type="journal article" date="2021" name="Microbiol. Resour. Announc.">
        <title>Complete Genome Sequences of Three Human Oral Treponema parvum Isolates.</title>
        <authorList>
            <person name="Zeng H."/>
            <person name="Watt R.M."/>
        </authorList>
    </citation>
    <scope>NUCLEOTIDE SEQUENCE</scope>
    <source>
        <strain evidence="2">ATCC 700773</strain>
    </source>
</reference>
<dbReference type="InterPro" id="IPR052043">
    <property type="entry name" value="PolySaccharide_Degr_Enz"/>
</dbReference>
<dbReference type="SUPFAM" id="SSF48208">
    <property type="entry name" value="Six-hairpin glycosidases"/>
    <property type="match status" value="1"/>
</dbReference>
<evidence type="ECO:0000313" key="3">
    <source>
        <dbReference type="Proteomes" id="UP000671995"/>
    </source>
</evidence>
<accession>A0A975F168</accession>
<dbReference type="InterPro" id="IPR008928">
    <property type="entry name" value="6-hairpin_glycosidase_sf"/>
</dbReference>
<dbReference type="Gene3D" id="1.50.10.10">
    <property type="match status" value="2"/>
</dbReference>
<sequence length="801" mass="91100">MADYFKPEKSIEKNSNGNILKTLSAVSSRYMNMNPEEPFTVRPFSLYDISRNPDYRYTADCSKLFPDAEEGSYVYFCGRYFARTSGAVKFLFIPFGPVKIYMNNKAVYGTTFEDERYENKSITIDIPVKTGFNSLCVRCTKTMAGFGAEFGTWLGKLDYYFLHEREGLRDIEGFDYTYPQKNALKKLPVKTSLFVPFASWDEKQQRSGVLNRIFGRLLHDPVNKTFVARTVFVSPKTDSCSQKYAFLIDVSPSLQAEVYVDGVKLCDVGPDKAELGGVKACEDESYKAKSERKTECEKKTGVEFRAARRVKKEISCGEGIHNILLILKVLSLKHEADFSVTVKNSNGRGVHLLNPLITQNPERFPWMFAGPFKKTSPAQLLDGGFNRYALVGADGEKTYWRIDMPGGWLRLYNDAPLFAHWNYPLGVTLYGLTETARYFKSAGLPQKISGYVKAHILRSLKTFDYALFDKKQFTGATAVHHLLTSIDSLDDCGSFASTMLEICTDAKLWDGEGASKPHGGSASESLESSESSENFRSVENLYKRVAEYAGDYIIKKQSHLPDGTFFRKRMMHAFHNGTMWADDLYMSVPFLCRYSVLKNDEKILTDAAMQFLGFKKFLFMPENSLMAHVYDFGRKMNTGIPWGRGNGWTIFSLSEILRFLPDPHPLKKELTAFFRELAAGILKQQNEDGMWRQVLDMPESYRETSCTAMFICAYSRGIRNGWLTENVEEYKKSCIKAWRAIERFSIDAEGNVYGVCRGSEFAFTPRYYAEHLLPRLNDTHGIGIALLAGVEMERLFKYCGR</sequence>
<proteinExistence type="predicted"/>
<evidence type="ECO:0000313" key="2">
    <source>
        <dbReference type="EMBL" id="QTQ12468.1"/>
    </source>
</evidence>
<keyword evidence="1 2" id="KW-0378">Hydrolase</keyword>
<dbReference type="RefSeq" id="WP_210117180.1">
    <property type="nucleotide sequence ID" value="NZ_CP054257.1"/>
</dbReference>
<dbReference type="EMBL" id="CP054257">
    <property type="protein sequence ID" value="QTQ12468.1"/>
    <property type="molecule type" value="Genomic_DNA"/>
</dbReference>
<gene>
    <name evidence="2" type="ORF">HRI96_09840</name>
</gene>
<dbReference type="PANTHER" id="PTHR33886">
    <property type="entry name" value="UNSATURATED RHAMNOGALACTURONAN HYDROLASE (EUROFUNG)"/>
    <property type="match status" value="1"/>
</dbReference>
<reference evidence="2" key="1">
    <citation type="submission" date="2020-05" db="EMBL/GenBank/DDBJ databases">
        <authorList>
            <person name="Zeng H."/>
            <person name="Chan Y.K."/>
            <person name="Watt R.M."/>
        </authorList>
    </citation>
    <scope>NUCLEOTIDE SEQUENCE</scope>
    <source>
        <strain evidence="2">ATCC 700773</strain>
    </source>
</reference>
<evidence type="ECO:0000256" key="1">
    <source>
        <dbReference type="ARBA" id="ARBA00022801"/>
    </source>
</evidence>
<protein>
    <submittedName>
        <fullName evidence="2">Glycoside hydrolase family 88 protein</fullName>
    </submittedName>
</protein>
<dbReference type="InterPro" id="IPR012341">
    <property type="entry name" value="6hp_glycosidase-like_sf"/>
</dbReference>
<dbReference type="GO" id="GO:0005975">
    <property type="term" value="P:carbohydrate metabolic process"/>
    <property type="evidence" value="ECO:0007669"/>
    <property type="project" value="InterPro"/>
</dbReference>
<dbReference type="InterPro" id="IPR010905">
    <property type="entry name" value="Glyco_hydro_88"/>
</dbReference>
<dbReference type="Pfam" id="PF07470">
    <property type="entry name" value="Glyco_hydro_88"/>
    <property type="match status" value="1"/>
</dbReference>
<dbReference type="GO" id="GO:0016787">
    <property type="term" value="F:hydrolase activity"/>
    <property type="evidence" value="ECO:0007669"/>
    <property type="project" value="UniProtKB-KW"/>
</dbReference>